<organism evidence="3 4">
    <name type="scientific">Saccharothrix lopnurensis</name>
    <dbReference type="NCBI Taxonomy" id="1670621"/>
    <lineage>
        <taxon>Bacteria</taxon>
        <taxon>Bacillati</taxon>
        <taxon>Actinomycetota</taxon>
        <taxon>Actinomycetes</taxon>
        <taxon>Pseudonocardiales</taxon>
        <taxon>Pseudonocardiaceae</taxon>
        <taxon>Saccharothrix</taxon>
    </lineage>
</organism>
<sequence length="312" mass="31923">MTEDADPLRGPAAELARVVAGDDDTRFALAFQTLLNQAARFADAEDPVLLAREAAGRPVERDAPLSAPDLYTDRTYLANLREVVADRRRIVGGVPTSDFPDCVAVGSATGWCCSGTLVAPGAVVTAAHCARGGCGRRVFSGEDVKATGAGRVVAVREAVVHPSYGSSGPYGDIAVLLLAEPLDTAPRPIAPAGALAGASFVRLVGYGNTDFQGRVGYGRRRVVDVPLAGRLPGYGAHPDTEFVAGAPGLDRDSCNGDSGGPAYVSVGDRWLLAGATSRATDGAVRPCGDGGVYTLVPAYAEWVGSVVGGLGG</sequence>
<name>A0ABW1P7H8_9PSEU</name>
<dbReference type="InterPro" id="IPR018114">
    <property type="entry name" value="TRYPSIN_HIS"/>
</dbReference>
<dbReference type="EMBL" id="JBHSQO010000015">
    <property type="protein sequence ID" value="MFC6090944.1"/>
    <property type="molecule type" value="Genomic_DNA"/>
</dbReference>
<dbReference type="PRINTS" id="PR00722">
    <property type="entry name" value="CHYMOTRYPSIN"/>
</dbReference>
<reference evidence="4" key="1">
    <citation type="journal article" date="2019" name="Int. J. Syst. Evol. Microbiol.">
        <title>The Global Catalogue of Microorganisms (GCM) 10K type strain sequencing project: providing services to taxonomists for standard genome sequencing and annotation.</title>
        <authorList>
            <consortium name="The Broad Institute Genomics Platform"/>
            <consortium name="The Broad Institute Genome Sequencing Center for Infectious Disease"/>
            <person name="Wu L."/>
            <person name="Ma J."/>
        </authorList>
    </citation>
    <scope>NUCLEOTIDE SEQUENCE [LARGE SCALE GENOMIC DNA]</scope>
    <source>
        <strain evidence="4">CGMCC 4.7246</strain>
    </source>
</reference>
<dbReference type="PANTHER" id="PTHR24253">
    <property type="entry name" value="TRANSMEMBRANE PROTEASE SERINE"/>
    <property type="match status" value="1"/>
</dbReference>
<accession>A0ABW1P7H8</accession>
<dbReference type="InterPro" id="IPR009003">
    <property type="entry name" value="Peptidase_S1_PA"/>
</dbReference>
<dbReference type="PROSITE" id="PS50240">
    <property type="entry name" value="TRYPSIN_DOM"/>
    <property type="match status" value="1"/>
</dbReference>
<protein>
    <submittedName>
        <fullName evidence="3">S1 family peptidase</fullName>
    </submittedName>
</protein>
<dbReference type="Pfam" id="PF00089">
    <property type="entry name" value="Trypsin"/>
    <property type="match status" value="1"/>
</dbReference>
<dbReference type="SUPFAM" id="SSF50494">
    <property type="entry name" value="Trypsin-like serine proteases"/>
    <property type="match status" value="1"/>
</dbReference>
<evidence type="ECO:0000259" key="2">
    <source>
        <dbReference type="PROSITE" id="PS50240"/>
    </source>
</evidence>
<gene>
    <name evidence="3" type="ORF">ACFP3R_16825</name>
</gene>
<proteinExistence type="predicted"/>
<dbReference type="Gene3D" id="2.40.10.10">
    <property type="entry name" value="Trypsin-like serine proteases"/>
    <property type="match status" value="1"/>
</dbReference>
<evidence type="ECO:0000256" key="1">
    <source>
        <dbReference type="ARBA" id="ARBA00023157"/>
    </source>
</evidence>
<keyword evidence="1" id="KW-1015">Disulfide bond</keyword>
<dbReference type="PANTHER" id="PTHR24253:SF185">
    <property type="entry name" value="PEPTIDASE S1 DOMAIN-CONTAINING PROTEIN"/>
    <property type="match status" value="1"/>
</dbReference>
<dbReference type="InterPro" id="IPR043504">
    <property type="entry name" value="Peptidase_S1_PA_chymotrypsin"/>
</dbReference>
<dbReference type="SMART" id="SM00020">
    <property type="entry name" value="Tryp_SPc"/>
    <property type="match status" value="1"/>
</dbReference>
<dbReference type="RefSeq" id="WP_380637147.1">
    <property type="nucleotide sequence ID" value="NZ_JBHSQO010000015.1"/>
</dbReference>
<dbReference type="PROSITE" id="PS00134">
    <property type="entry name" value="TRYPSIN_HIS"/>
    <property type="match status" value="1"/>
</dbReference>
<dbReference type="Proteomes" id="UP001596220">
    <property type="component" value="Unassembled WGS sequence"/>
</dbReference>
<feature type="domain" description="Peptidase S1" evidence="2">
    <location>
        <begin position="90"/>
        <end position="308"/>
    </location>
</feature>
<dbReference type="InterPro" id="IPR001254">
    <property type="entry name" value="Trypsin_dom"/>
</dbReference>
<evidence type="ECO:0000313" key="4">
    <source>
        <dbReference type="Proteomes" id="UP001596220"/>
    </source>
</evidence>
<comment type="caution">
    <text evidence="3">The sequence shown here is derived from an EMBL/GenBank/DDBJ whole genome shotgun (WGS) entry which is preliminary data.</text>
</comment>
<evidence type="ECO:0000313" key="3">
    <source>
        <dbReference type="EMBL" id="MFC6090944.1"/>
    </source>
</evidence>
<keyword evidence="4" id="KW-1185">Reference proteome</keyword>
<dbReference type="InterPro" id="IPR001314">
    <property type="entry name" value="Peptidase_S1A"/>
</dbReference>